<feature type="compositionally biased region" description="Acidic residues" evidence="1">
    <location>
        <begin position="229"/>
        <end position="241"/>
    </location>
</feature>
<gene>
    <name evidence="2" type="ORF">POM88_022014</name>
</gene>
<reference evidence="2" key="1">
    <citation type="submission" date="2023-02" db="EMBL/GenBank/DDBJ databases">
        <title>Genome of toxic invasive species Heracleum sosnowskyi carries increased number of genes despite the absence of recent whole-genome duplications.</title>
        <authorList>
            <person name="Schelkunov M."/>
            <person name="Shtratnikova V."/>
            <person name="Makarenko M."/>
            <person name="Klepikova A."/>
            <person name="Omelchenko D."/>
            <person name="Novikova G."/>
            <person name="Obukhova E."/>
            <person name="Bogdanov V."/>
            <person name="Penin A."/>
            <person name="Logacheva M."/>
        </authorList>
    </citation>
    <scope>NUCLEOTIDE SEQUENCE</scope>
    <source>
        <strain evidence="2">Hsosn_3</strain>
        <tissue evidence="2">Leaf</tissue>
    </source>
</reference>
<dbReference type="Proteomes" id="UP001237642">
    <property type="component" value="Unassembled WGS sequence"/>
</dbReference>
<accession>A0AAD8IEJ0</accession>
<feature type="compositionally biased region" description="Polar residues" evidence="1">
    <location>
        <begin position="194"/>
        <end position="206"/>
    </location>
</feature>
<protein>
    <submittedName>
        <fullName evidence="2">Uncharacterized protein</fullName>
    </submittedName>
</protein>
<feature type="compositionally biased region" description="Acidic residues" evidence="1">
    <location>
        <begin position="248"/>
        <end position="264"/>
    </location>
</feature>
<dbReference type="EMBL" id="JAUIZM010000005">
    <property type="protein sequence ID" value="KAK1384279.1"/>
    <property type="molecule type" value="Genomic_DNA"/>
</dbReference>
<name>A0AAD8IEJ0_9APIA</name>
<proteinExistence type="predicted"/>
<sequence length="264" mass="30843">MDRAKEGIAKSFKRNVCRYQQFYDIIDKRWDVQLHQPLHAAAYYLNPDFYYKNLGIETDEEVSLGLYKCIERMVKTETDQDKIGDQLESYRNAEGFFGFPMAIRQRSIKSPDAWLNDLVFVKYNRALRRRYELRDKIDHISLNEIDESNEWLVGSFDGEGENNENDYVFYEADGLTYKDVANASGAEEPYYSTMRSSRASAGSSKIQGKHASSRSSSKKRLIDEVIYEKDDDEEEEVDFVEDPNHISEEDDFVNLDDDDDEEEE</sequence>
<evidence type="ECO:0000313" key="2">
    <source>
        <dbReference type="EMBL" id="KAK1384279.1"/>
    </source>
</evidence>
<feature type="compositionally biased region" description="Basic residues" evidence="1">
    <location>
        <begin position="207"/>
        <end position="219"/>
    </location>
</feature>
<organism evidence="2 3">
    <name type="scientific">Heracleum sosnowskyi</name>
    <dbReference type="NCBI Taxonomy" id="360622"/>
    <lineage>
        <taxon>Eukaryota</taxon>
        <taxon>Viridiplantae</taxon>
        <taxon>Streptophyta</taxon>
        <taxon>Embryophyta</taxon>
        <taxon>Tracheophyta</taxon>
        <taxon>Spermatophyta</taxon>
        <taxon>Magnoliopsida</taxon>
        <taxon>eudicotyledons</taxon>
        <taxon>Gunneridae</taxon>
        <taxon>Pentapetalae</taxon>
        <taxon>asterids</taxon>
        <taxon>campanulids</taxon>
        <taxon>Apiales</taxon>
        <taxon>Apiaceae</taxon>
        <taxon>Apioideae</taxon>
        <taxon>apioid superclade</taxon>
        <taxon>Tordylieae</taxon>
        <taxon>Tordyliinae</taxon>
        <taxon>Heracleum</taxon>
    </lineage>
</organism>
<dbReference type="AlphaFoldDB" id="A0AAD8IEJ0"/>
<reference evidence="2" key="2">
    <citation type="submission" date="2023-05" db="EMBL/GenBank/DDBJ databases">
        <authorList>
            <person name="Schelkunov M.I."/>
        </authorList>
    </citation>
    <scope>NUCLEOTIDE SEQUENCE</scope>
    <source>
        <strain evidence="2">Hsosn_3</strain>
        <tissue evidence="2">Leaf</tissue>
    </source>
</reference>
<feature type="region of interest" description="Disordered" evidence="1">
    <location>
        <begin position="194"/>
        <end position="264"/>
    </location>
</feature>
<keyword evidence="3" id="KW-1185">Reference proteome</keyword>
<evidence type="ECO:0000256" key="1">
    <source>
        <dbReference type="SAM" id="MobiDB-lite"/>
    </source>
</evidence>
<comment type="caution">
    <text evidence="2">The sequence shown here is derived from an EMBL/GenBank/DDBJ whole genome shotgun (WGS) entry which is preliminary data.</text>
</comment>
<evidence type="ECO:0000313" key="3">
    <source>
        <dbReference type="Proteomes" id="UP001237642"/>
    </source>
</evidence>